<organism evidence="1 2">
    <name type="scientific">Actinomadura fulvescens</name>
    <dbReference type="NCBI Taxonomy" id="46160"/>
    <lineage>
        <taxon>Bacteria</taxon>
        <taxon>Bacillati</taxon>
        <taxon>Actinomycetota</taxon>
        <taxon>Actinomycetes</taxon>
        <taxon>Streptosporangiales</taxon>
        <taxon>Thermomonosporaceae</taxon>
        <taxon>Actinomadura</taxon>
    </lineage>
</organism>
<reference evidence="1 2" key="1">
    <citation type="journal article" date="2019" name="Int. J. Syst. Evol. Microbiol.">
        <title>The Global Catalogue of Microorganisms (GCM) 10K type strain sequencing project: providing services to taxonomists for standard genome sequencing and annotation.</title>
        <authorList>
            <consortium name="The Broad Institute Genomics Platform"/>
            <consortium name="The Broad Institute Genome Sequencing Center for Infectious Disease"/>
            <person name="Wu L."/>
            <person name="Ma J."/>
        </authorList>
    </citation>
    <scope>NUCLEOTIDE SEQUENCE [LARGE SCALE GENOMIC DNA]</scope>
    <source>
        <strain evidence="1 2">JCM 6833</strain>
    </source>
</reference>
<gene>
    <name evidence="1" type="ORF">GCM10010411_82980</name>
</gene>
<comment type="caution">
    <text evidence="1">The sequence shown here is derived from an EMBL/GenBank/DDBJ whole genome shotgun (WGS) entry which is preliminary data.</text>
</comment>
<dbReference type="RefSeq" id="WP_344547994.1">
    <property type="nucleotide sequence ID" value="NZ_BAAATD010000016.1"/>
</dbReference>
<keyword evidence="2" id="KW-1185">Reference proteome</keyword>
<protein>
    <submittedName>
        <fullName evidence="1">Uncharacterized protein</fullName>
    </submittedName>
</protein>
<evidence type="ECO:0000313" key="2">
    <source>
        <dbReference type="Proteomes" id="UP001501509"/>
    </source>
</evidence>
<accession>A0ABN3QPR1</accession>
<dbReference type="EMBL" id="BAAATD010000016">
    <property type="protein sequence ID" value="GAA2632118.1"/>
    <property type="molecule type" value="Genomic_DNA"/>
</dbReference>
<evidence type="ECO:0000313" key="1">
    <source>
        <dbReference type="EMBL" id="GAA2632118.1"/>
    </source>
</evidence>
<proteinExistence type="predicted"/>
<dbReference type="Proteomes" id="UP001501509">
    <property type="component" value="Unassembled WGS sequence"/>
</dbReference>
<sequence length="70" mass="7376">MIATTEAGLGQRPAWAGKTLAELTGREIGEALVYLADHHPDDEALPRALVGSLNAAALQSLYDGPAHLNR</sequence>
<name>A0ABN3QPR1_9ACTN</name>